<dbReference type="Pfam" id="PF00583">
    <property type="entry name" value="Acetyltransf_1"/>
    <property type="match status" value="1"/>
</dbReference>
<dbReference type="GO" id="GO:0016747">
    <property type="term" value="F:acyltransferase activity, transferring groups other than amino-acyl groups"/>
    <property type="evidence" value="ECO:0007669"/>
    <property type="project" value="InterPro"/>
</dbReference>
<dbReference type="OrthoDB" id="7678938at2"/>
<dbReference type="RefSeq" id="WP_089712987.1">
    <property type="nucleotide sequence ID" value="NZ_FOBC01000010.1"/>
</dbReference>
<evidence type="ECO:0000313" key="4">
    <source>
        <dbReference type="EMBL" id="SEL42684.1"/>
    </source>
</evidence>
<feature type="domain" description="N-acetyltransferase" evidence="3">
    <location>
        <begin position="3"/>
        <end position="156"/>
    </location>
</feature>
<name>A0A1H7Q4T2_9GAMM</name>
<protein>
    <submittedName>
        <fullName evidence="4">Acetyltransferase (GNAT) family protein</fullName>
    </submittedName>
</protein>
<evidence type="ECO:0000256" key="1">
    <source>
        <dbReference type="ARBA" id="ARBA00022679"/>
    </source>
</evidence>
<gene>
    <name evidence="4" type="ORF">SAMN04488129_1108</name>
</gene>
<keyword evidence="1 4" id="KW-0808">Transferase</keyword>
<dbReference type="InterPro" id="IPR050832">
    <property type="entry name" value="Bact_Acetyltransf"/>
</dbReference>
<keyword evidence="2" id="KW-0012">Acyltransferase</keyword>
<dbReference type="PROSITE" id="PS51186">
    <property type="entry name" value="GNAT"/>
    <property type="match status" value="1"/>
</dbReference>
<dbReference type="AlphaFoldDB" id="A0A1H7Q4T2"/>
<dbReference type="InterPro" id="IPR000182">
    <property type="entry name" value="GNAT_dom"/>
</dbReference>
<organism evidence="4 5">
    <name type="scientific">Halomonas daqiaonensis</name>
    <dbReference type="NCBI Taxonomy" id="650850"/>
    <lineage>
        <taxon>Bacteria</taxon>
        <taxon>Pseudomonadati</taxon>
        <taxon>Pseudomonadota</taxon>
        <taxon>Gammaproteobacteria</taxon>
        <taxon>Oceanospirillales</taxon>
        <taxon>Halomonadaceae</taxon>
        <taxon>Halomonas</taxon>
    </lineage>
</organism>
<keyword evidence="5" id="KW-1185">Reference proteome</keyword>
<dbReference type="STRING" id="650850.SAMN04488129_1108"/>
<proteinExistence type="predicted"/>
<dbReference type="CDD" id="cd04301">
    <property type="entry name" value="NAT_SF"/>
    <property type="match status" value="1"/>
</dbReference>
<reference evidence="5" key="1">
    <citation type="submission" date="2016-10" db="EMBL/GenBank/DDBJ databases">
        <authorList>
            <person name="Varghese N."/>
            <person name="Submissions S."/>
        </authorList>
    </citation>
    <scope>NUCLEOTIDE SEQUENCE [LARGE SCALE GENOMIC DNA]</scope>
    <source>
        <strain evidence="5">CGMCC 1.9150</strain>
    </source>
</reference>
<dbReference type="Proteomes" id="UP000198807">
    <property type="component" value="Unassembled WGS sequence"/>
</dbReference>
<accession>A0A1H7Q4T2</accession>
<sequence length="156" mass="17665">MPARVRIARLDGDSPHVAILAEWAHDTWGHLHPGRSLDTAIALLRDECGAGGVPSVFAAFHGDTPVGTASLVADDMSDRLDLTPWLASVFVRPEWRGRGIASRLVQRVEEEARAHGHDHFYLYTPDQQPLYRQLGWRDLEQRSYRREAVTIMRRDC</sequence>
<dbReference type="PANTHER" id="PTHR43877">
    <property type="entry name" value="AMINOALKYLPHOSPHONATE N-ACETYLTRANSFERASE-RELATED-RELATED"/>
    <property type="match status" value="1"/>
</dbReference>
<evidence type="ECO:0000256" key="2">
    <source>
        <dbReference type="ARBA" id="ARBA00023315"/>
    </source>
</evidence>
<evidence type="ECO:0000313" key="5">
    <source>
        <dbReference type="Proteomes" id="UP000198807"/>
    </source>
</evidence>
<dbReference type="Gene3D" id="3.40.630.30">
    <property type="match status" value="1"/>
</dbReference>
<dbReference type="InterPro" id="IPR016181">
    <property type="entry name" value="Acyl_CoA_acyltransferase"/>
</dbReference>
<dbReference type="SUPFAM" id="SSF55729">
    <property type="entry name" value="Acyl-CoA N-acyltransferases (Nat)"/>
    <property type="match status" value="1"/>
</dbReference>
<dbReference type="EMBL" id="FOBC01000010">
    <property type="protein sequence ID" value="SEL42684.1"/>
    <property type="molecule type" value="Genomic_DNA"/>
</dbReference>
<evidence type="ECO:0000259" key="3">
    <source>
        <dbReference type="PROSITE" id="PS51186"/>
    </source>
</evidence>